<name>A0A075JV26_9GAMM</name>
<feature type="chain" id="PRO_5001706478" evidence="1">
    <location>
        <begin position="23"/>
        <end position="157"/>
    </location>
</feature>
<dbReference type="HOGENOM" id="CLU_1675112_0_0_6"/>
<sequence>MFVAIRCGLVLALALLATCVLASESDALTRLQRTSSGHIWDRDSVLKIDIDSDGKPDYVFLSQDSKSASVGLVLGQRGRRVIVHTFPIGDPSQDSLCAAPAGIAKESLDYDPTDEVGAISGFRRSKAGTAFILGEGECDLFHFFWNTKTNNLDWWRL</sequence>
<evidence type="ECO:0000313" key="2">
    <source>
        <dbReference type="EMBL" id="AIF45961.1"/>
    </source>
</evidence>
<organism evidence="2 3">
    <name type="scientific">Dyella japonica A8</name>
    <dbReference type="NCBI Taxonomy" id="1217721"/>
    <lineage>
        <taxon>Bacteria</taxon>
        <taxon>Pseudomonadati</taxon>
        <taxon>Pseudomonadota</taxon>
        <taxon>Gammaproteobacteria</taxon>
        <taxon>Lysobacterales</taxon>
        <taxon>Rhodanobacteraceae</taxon>
        <taxon>Dyella</taxon>
    </lineage>
</organism>
<dbReference type="RefSeq" id="WP_019466453.1">
    <property type="nucleotide sequence ID" value="NZ_ALOY01000174.1"/>
</dbReference>
<evidence type="ECO:0000313" key="3">
    <source>
        <dbReference type="Proteomes" id="UP000027987"/>
    </source>
</evidence>
<accession>A0A075JV26</accession>
<dbReference type="PATRIC" id="fig|1217721.7.peg.231"/>
<dbReference type="Proteomes" id="UP000027987">
    <property type="component" value="Chromosome"/>
</dbReference>
<gene>
    <name evidence="2" type="ORF">HY57_01105</name>
</gene>
<dbReference type="KEGG" id="dja:HY57_01105"/>
<keyword evidence="1" id="KW-0732">Signal</keyword>
<dbReference type="OrthoDB" id="2313614at2"/>
<keyword evidence="3" id="KW-1185">Reference proteome</keyword>
<dbReference type="AlphaFoldDB" id="A0A075JV26"/>
<reference evidence="2 3" key="1">
    <citation type="submission" date="2014-07" db="EMBL/GenBank/DDBJ databases">
        <title>Complete Genome Sequence of Dyella japonica Strain A8 Isolated from Malaysian Tropical Soil.</title>
        <authorList>
            <person name="Hui R.K.H."/>
            <person name="Chen J.-W."/>
            <person name="Chan K.-G."/>
            <person name="Leung F.C.C."/>
        </authorList>
    </citation>
    <scope>NUCLEOTIDE SEQUENCE [LARGE SCALE GENOMIC DNA]</scope>
    <source>
        <strain evidence="2 3">A8</strain>
    </source>
</reference>
<dbReference type="EMBL" id="CP008884">
    <property type="protein sequence ID" value="AIF45961.1"/>
    <property type="molecule type" value="Genomic_DNA"/>
</dbReference>
<protein>
    <submittedName>
        <fullName evidence="2">Uncharacterized protein</fullName>
    </submittedName>
</protein>
<evidence type="ECO:0000256" key="1">
    <source>
        <dbReference type="SAM" id="SignalP"/>
    </source>
</evidence>
<proteinExistence type="predicted"/>
<feature type="signal peptide" evidence="1">
    <location>
        <begin position="1"/>
        <end position="22"/>
    </location>
</feature>